<dbReference type="Gene3D" id="3.40.190.10">
    <property type="entry name" value="Periplasmic binding protein-like II"/>
    <property type="match status" value="2"/>
</dbReference>
<dbReference type="GO" id="GO:1901982">
    <property type="term" value="F:maltose binding"/>
    <property type="evidence" value="ECO:0007669"/>
    <property type="project" value="TreeGrafter"/>
</dbReference>
<evidence type="ECO:0000256" key="2">
    <source>
        <dbReference type="ARBA" id="ARBA00022448"/>
    </source>
</evidence>
<reference evidence="5" key="1">
    <citation type="journal article" date="2021" name="PeerJ">
        <title>Extensive microbial diversity within the chicken gut microbiome revealed by metagenomics and culture.</title>
        <authorList>
            <person name="Gilroy R."/>
            <person name="Ravi A."/>
            <person name="Getino M."/>
            <person name="Pursley I."/>
            <person name="Horton D.L."/>
            <person name="Alikhan N.F."/>
            <person name="Baker D."/>
            <person name="Gharbi K."/>
            <person name="Hall N."/>
            <person name="Watson M."/>
            <person name="Adriaenssens E.M."/>
            <person name="Foster-Nyarko E."/>
            <person name="Jarju S."/>
            <person name="Secka A."/>
            <person name="Antonio M."/>
            <person name="Oren A."/>
            <person name="Chaudhuri R.R."/>
            <person name="La Ragione R."/>
            <person name="Hildebrand F."/>
            <person name="Pallen M.J."/>
        </authorList>
    </citation>
    <scope>NUCLEOTIDE SEQUENCE</scope>
    <source>
        <strain evidence="5">CHK33-5263</strain>
    </source>
</reference>
<dbReference type="PANTHER" id="PTHR30061:SF50">
    <property type="entry name" value="MALTOSE_MALTODEXTRIN-BINDING PERIPLASMIC PROTEIN"/>
    <property type="match status" value="1"/>
</dbReference>
<feature type="chain" id="PRO_5038514694" evidence="4">
    <location>
        <begin position="23"/>
        <end position="489"/>
    </location>
</feature>
<dbReference type="SUPFAM" id="SSF53850">
    <property type="entry name" value="Periplasmic binding protein-like II"/>
    <property type="match status" value="1"/>
</dbReference>
<keyword evidence="3 4" id="KW-0732">Signal</keyword>
<feature type="signal peptide" evidence="4">
    <location>
        <begin position="1"/>
        <end position="22"/>
    </location>
</feature>
<proteinExistence type="inferred from homology"/>
<name>A0A9D2DX65_9FIRM</name>
<evidence type="ECO:0000256" key="4">
    <source>
        <dbReference type="SAM" id="SignalP"/>
    </source>
</evidence>
<dbReference type="EMBL" id="DXBS01000077">
    <property type="protein sequence ID" value="HIZ24619.1"/>
    <property type="molecule type" value="Genomic_DNA"/>
</dbReference>
<keyword evidence="2" id="KW-0813">Transport</keyword>
<evidence type="ECO:0000313" key="5">
    <source>
        <dbReference type="EMBL" id="HIZ24619.1"/>
    </source>
</evidence>
<accession>A0A9D2DX65</accession>
<comment type="similarity">
    <text evidence="1">Belongs to the bacterial solute-binding protein 1 family.</text>
</comment>
<dbReference type="GO" id="GO:0042956">
    <property type="term" value="P:maltodextrin transmembrane transport"/>
    <property type="evidence" value="ECO:0007669"/>
    <property type="project" value="TreeGrafter"/>
</dbReference>
<organism evidence="5 6">
    <name type="scientific">Candidatus Gallimonas intestinigallinarum</name>
    <dbReference type="NCBI Taxonomy" id="2838604"/>
    <lineage>
        <taxon>Bacteria</taxon>
        <taxon>Bacillati</taxon>
        <taxon>Bacillota</taxon>
        <taxon>Clostridia</taxon>
        <taxon>Candidatus Gallimonas</taxon>
    </lineage>
</organism>
<dbReference type="Pfam" id="PF13416">
    <property type="entry name" value="SBP_bac_8"/>
    <property type="match status" value="1"/>
</dbReference>
<evidence type="ECO:0000256" key="1">
    <source>
        <dbReference type="ARBA" id="ARBA00008520"/>
    </source>
</evidence>
<dbReference type="GO" id="GO:0015768">
    <property type="term" value="P:maltose transport"/>
    <property type="evidence" value="ECO:0007669"/>
    <property type="project" value="TreeGrafter"/>
</dbReference>
<reference evidence="5" key="2">
    <citation type="submission" date="2021-04" db="EMBL/GenBank/DDBJ databases">
        <authorList>
            <person name="Gilroy R."/>
        </authorList>
    </citation>
    <scope>NUCLEOTIDE SEQUENCE</scope>
    <source>
        <strain evidence="5">CHK33-5263</strain>
    </source>
</reference>
<dbReference type="AlphaFoldDB" id="A0A9D2DX65"/>
<dbReference type="GO" id="GO:0055052">
    <property type="term" value="C:ATP-binding cassette (ABC) transporter complex, substrate-binding subunit-containing"/>
    <property type="evidence" value="ECO:0007669"/>
    <property type="project" value="TreeGrafter"/>
</dbReference>
<dbReference type="InterPro" id="IPR006059">
    <property type="entry name" value="SBP"/>
</dbReference>
<comment type="caution">
    <text evidence="5">The sequence shown here is derived from an EMBL/GenBank/DDBJ whole genome shotgun (WGS) entry which is preliminary data.</text>
</comment>
<gene>
    <name evidence="5" type="ORF">H9812_03990</name>
</gene>
<protein>
    <submittedName>
        <fullName evidence="5">Extracellular solute-binding protein</fullName>
    </submittedName>
</protein>
<evidence type="ECO:0000313" key="6">
    <source>
        <dbReference type="Proteomes" id="UP000824044"/>
    </source>
</evidence>
<dbReference type="Proteomes" id="UP000824044">
    <property type="component" value="Unassembled WGS sequence"/>
</dbReference>
<evidence type="ECO:0000256" key="3">
    <source>
        <dbReference type="ARBA" id="ARBA00022729"/>
    </source>
</evidence>
<sequence>MKRTKFLCVGLAFAVVTVGLSACGERTGGGTFTYDELMAKFDGEIEQNATIRVLDNQMAIETGHLQEVLDAFNERYAEYNVNAVDANMDQYVDLEQNGPDGYGPDVLYQANDMLMRYAEGGHVLPLPTEGLEIANIPQTVMDVYRLETYGLDLYYGMPVAQQSTVLTYRKDLLPDNWESEWDDNKNGVPDMVETMNDLYAYSSQIRQESNGDRYGLYMSLVDQYFNTGYLLSFGAYVFGDTHDDIGLNADGAEVGLNLFRDLAGVLGSTCISQNATTQVATYLTNSAGTAFCTIGTPDWLTTFQENLTATYVREGMAQEEAEAAAKENLVVVAPPRLPKDGDITKELTDIEEETFAPTTMGGVNAFGISSYTKYPKASLAFVKFVSEYENLKWRSEALGAVPARTDLAEELGGVSEILSGRVSEGLIYMMPSTRDTQYIWDPLSSLFNDVATDNTTRETPVYTTAESLKGALDKLVEDIRSAMAVGDIS</sequence>
<dbReference type="PANTHER" id="PTHR30061">
    <property type="entry name" value="MALTOSE-BINDING PERIPLASMIC PROTEIN"/>
    <property type="match status" value="1"/>
</dbReference>
<dbReference type="PROSITE" id="PS51257">
    <property type="entry name" value="PROKAR_LIPOPROTEIN"/>
    <property type="match status" value="1"/>
</dbReference>